<proteinExistence type="predicted"/>
<dbReference type="AlphaFoldDB" id="A0A5C7VTG3"/>
<accession>A0A5C7VTG3</accession>
<name>A0A5C7VTG3_AQUAC</name>
<gene>
    <name evidence="1" type="ORF">E6Q69_15395</name>
</gene>
<dbReference type="EMBL" id="SSFO01000259">
    <property type="protein sequence ID" value="TXI28996.1"/>
    <property type="molecule type" value="Genomic_DNA"/>
</dbReference>
<feature type="non-terminal residue" evidence="1">
    <location>
        <position position="1"/>
    </location>
</feature>
<evidence type="ECO:0000313" key="1">
    <source>
        <dbReference type="EMBL" id="TXI28996.1"/>
    </source>
</evidence>
<evidence type="ECO:0000313" key="2">
    <source>
        <dbReference type="Proteomes" id="UP000321110"/>
    </source>
</evidence>
<dbReference type="Proteomes" id="UP000321110">
    <property type="component" value="Unassembled WGS sequence"/>
</dbReference>
<protein>
    <submittedName>
        <fullName evidence="1">HAF repeat-containing protein</fullName>
    </submittedName>
</protein>
<dbReference type="NCBIfam" id="TIGR02913">
    <property type="entry name" value="HAF_rpt"/>
    <property type="match status" value="2"/>
</dbReference>
<sequence>SSNSYATGINESGQVAGFSHVGNAAHAFRWDPSLGLQDLGTLDGGNSYGKAIGASGAVVGYASAAGAEHAFVWTSAGGLQDLGTLGGANSYAKGVNAQVRVVGQADTASGAVGFVWSLEEGMQDLNGLIPDPGGWTVEAGLGINDQGVIVAMGRNVFGRVHALLLVPVLDE</sequence>
<dbReference type="InterPro" id="IPR014262">
    <property type="entry name" value="HAF_rpt"/>
</dbReference>
<reference evidence="1 2" key="1">
    <citation type="submission" date="2018-09" db="EMBL/GenBank/DDBJ databases">
        <title>Metagenome Assembled Genomes from an Advanced Water Purification Facility.</title>
        <authorList>
            <person name="Stamps B.W."/>
            <person name="Spear J.R."/>
        </authorList>
    </citation>
    <scope>NUCLEOTIDE SEQUENCE [LARGE SCALE GENOMIC DNA]</scope>
    <source>
        <strain evidence="1">Bin_52_1</strain>
    </source>
</reference>
<organism evidence="1 2">
    <name type="scientific">Aquipseudomonas alcaligenes</name>
    <name type="common">Pseudomonas alcaligenes</name>
    <dbReference type="NCBI Taxonomy" id="43263"/>
    <lineage>
        <taxon>Bacteria</taxon>
        <taxon>Pseudomonadati</taxon>
        <taxon>Pseudomonadota</taxon>
        <taxon>Gammaproteobacteria</taxon>
        <taxon>Pseudomonadales</taxon>
        <taxon>Pseudomonadaceae</taxon>
        <taxon>Aquipseudomonas</taxon>
    </lineage>
</organism>
<comment type="caution">
    <text evidence="1">The sequence shown here is derived from an EMBL/GenBank/DDBJ whole genome shotgun (WGS) entry which is preliminary data.</text>
</comment>